<keyword evidence="4" id="KW-1185">Reference proteome</keyword>
<name>A0A3M9XYH9_9PEZI</name>
<comment type="caution">
    <text evidence="3">The sequence shown here is derived from an EMBL/GenBank/DDBJ whole genome shotgun (WGS) entry which is preliminary data.</text>
</comment>
<feature type="compositionally biased region" description="Low complexity" evidence="1">
    <location>
        <begin position="116"/>
        <end position="138"/>
    </location>
</feature>
<protein>
    <recommendedName>
        <fullName evidence="2">MULE transposase domain-containing protein</fullName>
    </recommendedName>
</protein>
<evidence type="ECO:0000256" key="1">
    <source>
        <dbReference type="SAM" id="MobiDB-lite"/>
    </source>
</evidence>
<feature type="region of interest" description="Disordered" evidence="1">
    <location>
        <begin position="83"/>
        <end position="138"/>
    </location>
</feature>
<dbReference type="GeneID" id="39606786"/>
<evidence type="ECO:0000313" key="3">
    <source>
        <dbReference type="EMBL" id="RNJ52676.1"/>
    </source>
</evidence>
<accession>A0A3M9XYH9</accession>
<feature type="domain" description="MULE transposase" evidence="2">
    <location>
        <begin position="31"/>
        <end position="71"/>
    </location>
</feature>
<evidence type="ECO:0000313" key="4">
    <source>
        <dbReference type="Proteomes" id="UP000267145"/>
    </source>
</evidence>
<sequence>MITRDARGFSSFPEYSTISRAALDSTTGCHHHRFRQPDVINTDFDNQMKAVLDDQFPEVQQQLCIHHINSNVLLKAKKKWLKGRNSVSPDSSDDAEASISQTQAELSPKDRQFIHAPAAEAIPPGGALSSVVSSSGVA</sequence>
<reference evidence="3 4" key="1">
    <citation type="submission" date="2018-10" db="EMBL/GenBank/DDBJ databases">
        <title>Genome sequence of Verticillium nonalfalfae VnAa140.</title>
        <authorList>
            <person name="Stajich J.E."/>
            <person name="Kasson M.T."/>
        </authorList>
    </citation>
    <scope>NUCLEOTIDE SEQUENCE [LARGE SCALE GENOMIC DNA]</scope>
    <source>
        <strain evidence="3 4">VnAa140</strain>
    </source>
</reference>
<dbReference type="AlphaFoldDB" id="A0A3M9XYH9"/>
<dbReference type="EMBL" id="RBVV01000183">
    <property type="protein sequence ID" value="RNJ52676.1"/>
    <property type="molecule type" value="Genomic_DNA"/>
</dbReference>
<organism evidence="3 4">
    <name type="scientific">Verticillium nonalfalfae</name>
    <dbReference type="NCBI Taxonomy" id="1051616"/>
    <lineage>
        <taxon>Eukaryota</taxon>
        <taxon>Fungi</taxon>
        <taxon>Dikarya</taxon>
        <taxon>Ascomycota</taxon>
        <taxon>Pezizomycotina</taxon>
        <taxon>Sordariomycetes</taxon>
        <taxon>Hypocreomycetidae</taxon>
        <taxon>Glomerellales</taxon>
        <taxon>Plectosphaerellaceae</taxon>
        <taxon>Verticillium</taxon>
    </lineage>
</organism>
<proteinExistence type="predicted"/>
<dbReference type="Proteomes" id="UP000267145">
    <property type="component" value="Unassembled WGS sequence"/>
</dbReference>
<evidence type="ECO:0000259" key="2">
    <source>
        <dbReference type="Pfam" id="PF10551"/>
    </source>
</evidence>
<dbReference type="RefSeq" id="XP_028490834.1">
    <property type="nucleotide sequence ID" value="XM_028637291.1"/>
</dbReference>
<dbReference type="InterPro" id="IPR018289">
    <property type="entry name" value="MULE_transposase_dom"/>
</dbReference>
<dbReference type="STRING" id="1051616.A0A3M9XYH9"/>
<gene>
    <name evidence="3" type="ORF">D7B24_003097</name>
</gene>
<dbReference type="Pfam" id="PF10551">
    <property type="entry name" value="MULE"/>
    <property type="match status" value="1"/>
</dbReference>